<dbReference type="Gene3D" id="3.30.1330.100">
    <property type="entry name" value="CofE-like"/>
    <property type="match status" value="1"/>
</dbReference>
<dbReference type="EMBL" id="CP000743">
    <property type="protein sequence ID" value="ABR56354.1"/>
    <property type="molecule type" value="Genomic_DNA"/>
</dbReference>
<dbReference type="InterPro" id="IPR002847">
    <property type="entry name" value="F420-0_gamma-glut_ligase-dom"/>
</dbReference>
<dbReference type="STRING" id="419665.Maeo_0771"/>
<dbReference type="RefSeq" id="WP_011973486.1">
    <property type="nucleotide sequence ID" value="NC_009635.1"/>
</dbReference>
<dbReference type="PIRSF" id="PIRSF006563">
    <property type="entry name" value="UCP006563"/>
    <property type="match status" value="1"/>
</dbReference>
<evidence type="ECO:0000259" key="1">
    <source>
        <dbReference type="Pfam" id="PF01996"/>
    </source>
</evidence>
<dbReference type="eggNOG" id="arCOG02715">
    <property type="taxonomic scope" value="Archaea"/>
</dbReference>
<dbReference type="SUPFAM" id="SSF144010">
    <property type="entry name" value="CofE-like"/>
    <property type="match status" value="1"/>
</dbReference>
<keyword evidence="3" id="KW-1185">Reference proteome</keyword>
<sequence>MDLTATPIKTKYIKENDDFVEEVINSLKRDINEGKINIENGDFIILSEKFVSTSENNLVDEKEASPKFWAYFCYYWSKYLWGYILGPLLKTRKDRIKNLRKMPKKETIRHKQIVIDNVGLRYALKPASEGGIDLTNVPGTYASLLPENPKKSAEKVYNAIKKELSVDVVLIIIDTDATYRFYKWYITALPIASEGIISKVGVLGYIIGKLGGLFKIGGLCGATPLTIVGNEIHKKYDLRELLYISNLADTSQVPFVKSIHDVMKKHNSFEITAEILREMEHTPIVLIKDKNKDKRR</sequence>
<evidence type="ECO:0000313" key="3">
    <source>
        <dbReference type="Proteomes" id="UP000001106"/>
    </source>
</evidence>
<accession>A6UV32</accession>
<gene>
    <name evidence="2" type="ordered locus">Maeo_0771</name>
</gene>
<evidence type="ECO:0000313" key="2">
    <source>
        <dbReference type="EMBL" id="ABR56354.1"/>
    </source>
</evidence>
<proteinExistence type="predicted"/>
<dbReference type="InterPro" id="IPR012030">
    <property type="entry name" value="UCP006563"/>
</dbReference>
<dbReference type="HOGENOM" id="CLU_965090_0_0_2"/>
<feature type="domain" description="Coenzyme F420:L-glutamate ligase-like" evidence="1">
    <location>
        <begin position="8"/>
        <end position="197"/>
    </location>
</feature>
<organism evidence="2 3">
    <name type="scientific">Methanococcus aeolicus (strain ATCC BAA-1280 / DSM 17508 / OCM 812 / Nankai-3)</name>
    <dbReference type="NCBI Taxonomy" id="419665"/>
    <lineage>
        <taxon>Archaea</taxon>
        <taxon>Methanobacteriati</taxon>
        <taxon>Methanobacteriota</taxon>
        <taxon>Methanomada group</taxon>
        <taxon>Methanococci</taxon>
        <taxon>Methanococcales</taxon>
        <taxon>Methanococcaceae</taxon>
        <taxon>Methanococcus</taxon>
    </lineage>
</organism>
<dbReference type="PANTHER" id="PTHR47917:SF1">
    <property type="entry name" value="COENZYME F420:L-GLUTAMATE LIGASE"/>
    <property type="match status" value="1"/>
</dbReference>
<dbReference type="Pfam" id="PF01996">
    <property type="entry name" value="F420_ligase"/>
    <property type="match status" value="1"/>
</dbReference>
<dbReference type="OrthoDB" id="11383at2157"/>
<dbReference type="KEGG" id="mae:Maeo_0771"/>
<dbReference type="PANTHER" id="PTHR47917">
    <property type="match status" value="1"/>
</dbReference>
<dbReference type="Proteomes" id="UP000001106">
    <property type="component" value="Chromosome"/>
</dbReference>
<dbReference type="AlphaFoldDB" id="A6UV32"/>
<protein>
    <recommendedName>
        <fullName evidence="1">Coenzyme F420:L-glutamate ligase-like domain-containing protein</fullName>
    </recommendedName>
</protein>
<dbReference type="GO" id="GO:0052618">
    <property type="term" value="F:coenzyme F420-0:L-glutamate ligase activity"/>
    <property type="evidence" value="ECO:0007669"/>
    <property type="project" value="TreeGrafter"/>
</dbReference>
<reference evidence="2" key="1">
    <citation type="submission" date="2007-06" db="EMBL/GenBank/DDBJ databases">
        <title>Complete sequence of Methanococcus aeolicus Nankai-3.</title>
        <authorList>
            <consortium name="US DOE Joint Genome Institute"/>
            <person name="Copeland A."/>
            <person name="Lucas S."/>
            <person name="Lapidus A."/>
            <person name="Barry K."/>
            <person name="Glavina del Rio T."/>
            <person name="Dalin E."/>
            <person name="Tice H."/>
            <person name="Pitluck S."/>
            <person name="Chain P."/>
            <person name="Malfatti S."/>
            <person name="Shin M."/>
            <person name="Vergez L."/>
            <person name="Schmutz J."/>
            <person name="Larimer F."/>
            <person name="Land M."/>
            <person name="Hauser L."/>
            <person name="Kyrpides N."/>
            <person name="Lykidis A."/>
            <person name="Sieprawska-Lupa M."/>
            <person name="Whitman W.B."/>
            <person name="Richardson P."/>
        </authorList>
    </citation>
    <scope>NUCLEOTIDE SEQUENCE [LARGE SCALE GENOMIC DNA]</scope>
    <source>
        <strain evidence="2">Nankai-3</strain>
    </source>
</reference>
<name>A6UV32_META3</name>
<dbReference type="GeneID" id="5326867"/>
<dbReference type="Gene3D" id="3.90.1660.10">
    <property type="entry name" value="CofE-like domain"/>
    <property type="match status" value="1"/>
</dbReference>